<feature type="active site" description="Proton acceptor" evidence="3">
    <location>
        <position position="135"/>
    </location>
</feature>
<dbReference type="NCBIfam" id="TIGR00021">
    <property type="entry name" value="rpiA"/>
    <property type="match status" value="1"/>
</dbReference>
<comment type="caution">
    <text evidence="4">The sequence shown here is derived from an EMBL/GenBank/DDBJ whole genome shotgun (WGS) entry which is preliminary data.</text>
</comment>
<dbReference type="Gene3D" id="3.40.50.1360">
    <property type="match status" value="1"/>
</dbReference>
<dbReference type="HAMAP" id="MF_00170">
    <property type="entry name" value="Rib_5P_isom_A"/>
    <property type="match status" value="1"/>
</dbReference>
<dbReference type="FunFam" id="3.40.50.1360:FF:000001">
    <property type="entry name" value="Ribose-5-phosphate isomerase A"/>
    <property type="match status" value="1"/>
</dbReference>
<dbReference type="GO" id="GO:0004751">
    <property type="term" value="F:ribose-5-phosphate isomerase activity"/>
    <property type="evidence" value="ECO:0007669"/>
    <property type="project" value="UniProtKB-UniRule"/>
</dbReference>
<dbReference type="AlphaFoldDB" id="A0A2N6SLV6"/>
<dbReference type="SUPFAM" id="SSF75445">
    <property type="entry name" value="D-ribose-5-phosphate isomerase (RpiA), lid domain"/>
    <property type="match status" value="1"/>
</dbReference>
<proteinExistence type="inferred from homology"/>
<comment type="subunit">
    <text evidence="3">Homodimer.</text>
</comment>
<feature type="binding site" evidence="3">
    <location>
        <position position="153"/>
    </location>
    <ligand>
        <name>substrate</name>
    </ligand>
</feature>
<dbReference type="PANTHER" id="PTHR43748">
    <property type="entry name" value="RIBOSE-5-PHOSPHATE ISOMERASE 3, CHLOROPLASTIC-RELATED"/>
    <property type="match status" value="1"/>
</dbReference>
<evidence type="ECO:0000313" key="4">
    <source>
        <dbReference type="EMBL" id="PMC58040.1"/>
    </source>
</evidence>
<dbReference type="InterPro" id="IPR050262">
    <property type="entry name" value="Ribose-5P_isomerase"/>
</dbReference>
<dbReference type="OrthoDB" id="5870696at2"/>
<dbReference type="GO" id="GO:0009052">
    <property type="term" value="P:pentose-phosphate shunt, non-oxidative branch"/>
    <property type="evidence" value="ECO:0007669"/>
    <property type="project" value="UniProtKB-UniRule"/>
</dbReference>
<evidence type="ECO:0000256" key="2">
    <source>
        <dbReference type="ARBA" id="ARBA00023235"/>
    </source>
</evidence>
<evidence type="ECO:0000313" key="5">
    <source>
        <dbReference type="Proteomes" id="UP000235682"/>
    </source>
</evidence>
<dbReference type="SUPFAM" id="SSF100950">
    <property type="entry name" value="NagB/RpiA/CoA transferase-like"/>
    <property type="match status" value="1"/>
</dbReference>
<evidence type="ECO:0000256" key="3">
    <source>
        <dbReference type="HAMAP-Rule" id="MF_00170"/>
    </source>
</evidence>
<dbReference type="NCBIfam" id="NF001924">
    <property type="entry name" value="PRK00702.1"/>
    <property type="match status" value="1"/>
</dbReference>
<feature type="binding site" evidence="3">
    <location>
        <begin position="126"/>
        <end position="129"/>
    </location>
    <ligand>
        <name>substrate</name>
    </ligand>
</feature>
<feature type="binding site" evidence="3">
    <location>
        <begin position="112"/>
        <end position="115"/>
    </location>
    <ligand>
        <name>substrate</name>
    </ligand>
</feature>
<comment type="similarity">
    <text evidence="3">Belongs to the ribose 5-phosphate isomerase family.</text>
</comment>
<dbReference type="InterPro" id="IPR004788">
    <property type="entry name" value="Ribose5P_isomerase_type_A"/>
</dbReference>
<dbReference type="STRING" id="84521.SAMN04487994_100181"/>
<dbReference type="InterPro" id="IPR020672">
    <property type="entry name" value="Ribose5P_isomerase_typA_subgr"/>
</dbReference>
<feature type="binding site" evidence="3">
    <location>
        <begin position="55"/>
        <end position="58"/>
    </location>
    <ligand>
        <name>substrate</name>
    </ligand>
</feature>
<comment type="function">
    <text evidence="3">Catalyzes the reversible conversion of ribose-5-phosphate to ribulose 5-phosphate.</text>
</comment>
<keyword evidence="2 3" id="KW-0413">Isomerase</keyword>
<reference evidence="4 5" key="1">
    <citation type="submission" date="2017-09" db="EMBL/GenBank/DDBJ databases">
        <title>Bacterial strain isolated from the female urinary microbiota.</title>
        <authorList>
            <person name="Thomas-White K."/>
            <person name="Kumar N."/>
            <person name="Forster S."/>
            <person name="Putonti C."/>
            <person name="Lawley T."/>
            <person name="Wolfe A.J."/>
        </authorList>
    </citation>
    <scope>NUCLEOTIDE SEQUENCE [LARGE SCALE GENOMIC DNA]</scope>
    <source>
        <strain evidence="4 5">UMB0852</strain>
    </source>
</reference>
<dbReference type="EMBL" id="PNHE01000028">
    <property type="protein sequence ID" value="PMC58040.1"/>
    <property type="molecule type" value="Genomic_DNA"/>
</dbReference>
<dbReference type="UniPathway" id="UPA00115">
    <property type="reaction ID" value="UER00412"/>
</dbReference>
<keyword evidence="5" id="KW-1185">Reference proteome</keyword>
<evidence type="ECO:0000256" key="1">
    <source>
        <dbReference type="ARBA" id="ARBA00001713"/>
    </source>
</evidence>
<dbReference type="CDD" id="cd01398">
    <property type="entry name" value="RPI_A"/>
    <property type="match status" value="1"/>
</dbReference>
<name>A0A2N6SLV6_9LACT</name>
<comment type="pathway">
    <text evidence="3">Carbohydrate degradation; pentose phosphate pathway; D-ribose 5-phosphate from D-ribulose 5-phosphate (non-oxidative stage): step 1/1.</text>
</comment>
<protein>
    <recommendedName>
        <fullName evidence="3">Ribose-5-phosphate isomerase A</fullName>
        <ecNumber evidence="3">5.3.1.6</ecNumber>
    </recommendedName>
    <alternativeName>
        <fullName evidence="3">Phosphoriboisomerase A</fullName>
        <shortName evidence="3">PRI</shortName>
    </alternativeName>
</protein>
<accession>A0A2N6SLV6</accession>
<gene>
    <name evidence="3" type="primary">rpiA</name>
    <name evidence="4" type="ORF">CJ205_06460</name>
</gene>
<comment type="catalytic activity">
    <reaction evidence="1 3">
        <text>aldehydo-D-ribose 5-phosphate = D-ribulose 5-phosphate</text>
        <dbReference type="Rhea" id="RHEA:14657"/>
        <dbReference type="ChEBI" id="CHEBI:58121"/>
        <dbReference type="ChEBI" id="CHEBI:58273"/>
        <dbReference type="EC" id="5.3.1.6"/>
    </reaction>
</comment>
<sequence>MKSSSLSNNTLGVCYNKGKLLQKIRRRQDVEELKKRVGHEAVKYVESNMTVGLGTGSTAYWFIDELGRRLKEGTLTNIQAVPTSNRSKEQAKELGIPLVELDQVDHIDVLVDGADECTLKHFEGIKGGGGALLHEKIVAQNSRQIIWILDESKIVKELGAFPLPIEVIPFGSWRLFKKLEQAGFHPAFRMQSDDSLFITDSGNYIIDLHLKSIPYPPQLAHELKSAVGIVEHGLFLNYADIVLVGRSNGNVQTFKKES</sequence>
<dbReference type="EC" id="5.3.1.6" evidence="3"/>
<dbReference type="InterPro" id="IPR037171">
    <property type="entry name" value="NagB/RpiA_transferase-like"/>
</dbReference>
<dbReference type="Pfam" id="PF06026">
    <property type="entry name" value="Rib_5-P_isom_A"/>
    <property type="match status" value="1"/>
</dbReference>
<dbReference type="PANTHER" id="PTHR43748:SF3">
    <property type="entry name" value="RIBOSE-5-PHOSPHATE ISOMERASE 3, CHLOROPLASTIC-RELATED"/>
    <property type="match status" value="1"/>
</dbReference>
<organism evidence="4 5">
    <name type="scientific">Dolosicoccus paucivorans</name>
    <dbReference type="NCBI Taxonomy" id="84521"/>
    <lineage>
        <taxon>Bacteria</taxon>
        <taxon>Bacillati</taxon>
        <taxon>Bacillota</taxon>
        <taxon>Bacilli</taxon>
        <taxon>Lactobacillales</taxon>
        <taxon>Aerococcaceae</taxon>
        <taxon>Dolosicoccus</taxon>
    </lineage>
</organism>
<dbReference type="Gene3D" id="3.30.70.260">
    <property type="match status" value="1"/>
</dbReference>
<dbReference type="Proteomes" id="UP000235682">
    <property type="component" value="Unassembled WGS sequence"/>
</dbReference>